<gene>
    <name evidence="2" type="ORF">ACFSCV_12985</name>
</gene>
<evidence type="ECO:0000313" key="2">
    <source>
        <dbReference type="EMBL" id="MFD1703918.1"/>
    </source>
</evidence>
<organism evidence="2 3">
    <name type="scientific">Methylopila henanensis</name>
    <dbReference type="NCBI Taxonomy" id="873516"/>
    <lineage>
        <taxon>Bacteria</taxon>
        <taxon>Pseudomonadati</taxon>
        <taxon>Pseudomonadota</taxon>
        <taxon>Alphaproteobacteria</taxon>
        <taxon>Hyphomicrobiales</taxon>
        <taxon>Methylopilaceae</taxon>
        <taxon>Methylopila</taxon>
    </lineage>
</organism>
<dbReference type="EMBL" id="JBHUER010000009">
    <property type="protein sequence ID" value="MFD1703918.1"/>
    <property type="molecule type" value="Genomic_DNA"/>
</dbReference>
<keyword evidence="1" id="KW-0732">Signal</keyword>
<protein>
    <submittedName>
        <fullName evidence="2">Uncharacterized protein</fullName>
    </submittedName>
</protein>
<keyword evidence="3" id="KW-1185">Reference proteome</keyword>
<dbReference type="Proteomes" id="UP001597308">
    <property type="component" value="Unassembled WGS sequence"/>
</dbReference>
<comment type="caution">
    <text evidence="2">The sequence shown here is derived from an EMBL/GenBank/DDBJ whole genome shotgun (WGS) entry which is preliminary data.</text>
</comment>
<accession>A0ABW4KBI1</accession>
<feature type="signal peptide" evidence="1">
    <location>
        <begin position="1"/>
        <end position="26"/>
    </location>
</feature>
<feature type="chain" id="PRO_5047266185" evidence="1">
    <location>
        <begin position="27"/>
        <end position="57"/>
    </location>
</feature>
<reference evidence="3" key="1">
    <citation type="journal article" date="2019" name="Int. J. Syst. Evol. Microbiol.">
        <title>The Global Catalogue of Microorganisms (GCM) 10K type strain sequencing project: providing services to taxonomists for standard genome sequencing and annotation.</title>
        <authorList>
            <consortium name="The Broad Institute Genomics Platform"/>
            <consortium name="The Broad Institute Genome Sequencing Center for Infectious Disease"/>
            <person name="Wu L."/>
            <person name="Ma J."/>
        </authorList>
    </citation>
    <scope>NUCLEOTIDE SEQUENCE [LARGE SCALE GENOMIC DNA]</scope>
    <source>
        <strain evidence="3">KCTC 23707</strain>
    </source>
</reference>
<name>A0ABW4KBI1_9HYPH</name>
<evidence type="ECO:0000313" key="3">
    <source>
        <dbReference type="Proteomes" id="UP001597308"/>
    </source>
</evidence>
<dbReference type="RefSeq" id="WP_378800010.1">
    <property type="nucleotide sequence ID" value="NZ_JBHUER010000009.1"/>
</dbReference>
<sequence length="57" mass="5948">MKRFAAVAAPLLLLLLATCESAIVAAADRLVDIVRRHAVIVAPEPCAGPAIRLCPEA</sequence>
<evidence type="ECO:0000256" key="1">
    <source>
        <dbReference type="SAM" id="SignalP"/>
    </source>
</evidence>
<proteinExistence type="predicted"/>